<evidence type="ECO:0000313" key="2">
    <source>
        <dbReference type="Proteomes" id="UP001162734"/>
    </source>
</evidence>
<evidence type="ECO:0008006" key="3">
    <source>
        <dbReference type="Google" id="ProtNLM"/>
    </source>
</evidence>
<gene>
    <name evidence="1" type="ORF">AMPC_24930</name>
</gene>
<organism evidence="1 2">
    <name type="scientific">Anaeromyxobacter paludicola</name>
    <dbReference type="NCBI Taxonomy" id="2918171"/>
    <lineage>
        <taxon>Bacteria</taxon>
        <taxon>Pseudomonadati</taxon>
        <taxon>Myxococcota</taxon>
        <taxon>Myxococcia</taxon>
        <taxon>Myxococcales</taxon>
        <taxon>Cystobacterineae</taxon>
        <taxon>Anaeromyxobacteraceae</taxon>
        <taxon>Anaeromyxobacter</taxon>
    </lineage>
</organism>
<reference evidence="2" key="1">
    <citation type="journal article" date="2022" name="Int. J. Syst. Evol. Microbiol.">
        <title>Anaeromyxobacter oryzae sp. nov., Anaeromyxobacter diazotrophicus sp. nov. and Anaeromyxobacter paludicola sp. nov., isolated from paddy soils.</title>
        <authorList>
            <person name="Itoh H."/>
            <person name="Xu Z."/>
            <person name="Mise K."/>
            <person name="Masuda Y."/>
            <person name="Ushijima N."/>
            <person name="Hayakawa C."/>
            <person name="Shiratori Y."/>
            <person name="Senoo K."/>
        </authorList>
    </citation>
    <scope>NUCLEOTIDE SEQUENCE [LARGE SCALE GENOMIC DNA]</scope>
    <source>
        <strain evidence="2">Red630</strain>
    </source>
</reference>
<dbReference type="InterPro" id="IPR011006">
    <property type="entry name" value="CheY-like_superfamily"/>
</dbReference>
<keyword evidence="2" id="KW-1185">Reference proteome</keyword>
<dbReference type="Gene3D" id="3.40.50.2300">
    <property type="match status" value="1"/>
</dbReference>
<accession>A0ABN6N833</accession>
<dbReference type="EMBL" id="AP025592">
    <property type="protein sequence ID" value="BDG09380.1"/>
    <property type="molecule type" value="Genomic_DNA"/>
</dbReference>
<dbReference type="Proteomes" id="UP001162734">
    <property type="component" value="Chromosome"/>
</dbReference>
<evidence type="ECO:0000313" key="1">
    <source>
        <dbReference type="EMBL" id="BDG09380.1"/>
    </source>
</evidence>
<protein>
    <recommendedName>
        <fullName evidence="3">Response regulatory domain-containing protein</fullName>
    </recommendedName>
</protein>
<dbReference type="RefSeq" id="WP_248341527.1">
    <property type="nucleotide sequence ID" value="NZ_AP025592.1"/>
</dbReference>
<proteinExistence type="predicted"/>
<sequence>MPCLLVYAEDAELRSSLRELLALEGHEVLAPATPAEARAGLARPALAALVVDLDDGGPAEALVRDARRERPGLRVITLSGALEPVLLGDVRLSHPCRPGELLAAVAALGPATSPARS</sequence>
<dbReference type="SUPFAM" id="SSF52172">
    <property type="entry name" value="CheY-like"/>
    <property type="match status" value="1"/>
</dbReference>
<name>A0ABN6N833_9BACT</name>